<dbReference type="Proteomes" id="UP001164718">
    <property type="component" value="Chromosome"/>
</dbReference>
<keyword evidence="4" id="KW-1185">Reference proteome</keyword>
<feature type="transmembrane region" description="Helical" evidence="1">
    <location>
        <begin position="12"/>
        <end position="30"/>
    </location>
</feature>
<dbReference type="PANTHER" id="PTHR34351:SF2">
    <property type="entry name" value="DUF58 DOMAIN-CONTAINING PROTEIN"/>
    <property type="match status" value="1"/>
</dbReference>
<dbReference type="InterPro" id="IPR002881">
    <property type="entry name" value="DUF58"/>
</dbReference>
<dbReference type="EMBL" id="CP106878">
    <property type="protein sequence ID" value="WAA09216.1"/>
    <property type="molecule type" value="Genomic_DNA"/>
</dbReference>
<gene>
    <name evidence="3" type="ORF">OE104_11610</name>
</gene>
<protein>
    <submittedName>
        <fullName evidence="3">DUF58 domain-containing protein</fullName>
    </submittedName>
</protein>
<feature type="transmembrane region" description="Helical" evidence="1">
    <location>
        <begin position="36"/>
        <end position="56"/>
    </location>
</feature>
<dbReference type="KEGG" id="faf:OE104_11610"/>
<reference evidence="3" key="1">
    <citation type="submission" date="2022-09" db="EMBL/GenBank/DDBJ databases">
        <title>Complete Genomes of Fervidibacillus albus and Fervidibacillus halotolerans isolated from tidal flat sediments.</title>
        <authorList>
            <person name="Kwon K.K."/>
            <person name="Yang S.-H."/>
            <person name="Park M.J."/>
            <person name="Oh H.-M."/>
        </authorList>
    </citation>
    <scope>NUCLEOTIDE SEQUENCE</scope>
    <source>
        <strain evidence="3">MEBiC13591</strain>
    </source>
</reference>
<name>A0A9E8LTF4_9BACI</name>
<dbReference type="AlphaFoldDB" id="A0A9E8LTF4"/>
<keyword evidence="1" id="KW-1133">Transmembrane helix</keyword>
<dbReference type="PANTHER" id="PTHR34351">
    <property type="entry name" value="SLR1927 PROTEIN-RELATED"/>
    <property type="match status" value="1"/>
</dbReference>
<proteinExistence type="predicted"/>
<keyword evidence="1" id="KW-0472">Membrane</keyword>
<accession>A0A9E8LTF4</accession>
<sequence>MKKLSIRTKKFFQLFVLVVLVVASFSYAMFQGGFVSWFLFGAFSPFALYSILIRFIPIKNWSVKRELKQREYQAGDAMTVELQLSRPNWFPILFLVIEEEISEKFRIRTGQSLKFIVYPLFKKTFTYRYTINRLPRGEYEFSSVNLKTGDIFGFITRENRFPQIHKIFVYPSYVDFVYEPFESKFEMGKTATKDKVQRDTTMAISVREYEQGDRFSWIHWKASARKNDILTKEFEQRQSHDILIVMDRTESIDFELLVTFVASAVRAIIKKGAQVGLVSHGEQRSFIPVRGGDSHLRRLFYHLAAVEDDQPVSFSKVIELEKLLLWRSQMILFITTTWSKEVIDQIGSLLSKKVTPVLFVVKPKLSKMTVEEQRLDDLAKQRGILAKTIYEGDFVRSFVRGTW</sequence>
<evidence type="ECO:0000313" key="4">
    <source>
        <dbReference type="Proteomes" id="UP001164718"/>
    </source>
</evidence>
<feature type="domain" description="DUF58" evidence="2">
    <location>
        <begin position="205"/>
        <end position="308"/>
    </location>
</feature>
<evidence type="ECO:0000313" key="3">
    <source>
        <dbReference type="EMBL" id="WAA09216.1"/>
    </source>
</evidence>
<evidence type="ECO:0000256" key="1">
    <source>
        <dbReference type="SAM" id="Phobius"/>
    </source>
</evidence>
<dbReference type="RefSeq" id="WP_275416998.1">
    <property type="nucleotide sequence ID" value="NZ_CP106878.1"/>
</dbReference>
<dbReference type="Pfam" id="PF01882">
    <property type="entry name" value="DUF58"/>
    <property type="match status" value="1"/>
</dbReference>
<keyword evidence="1" id="KW-0812">Transmembrane</keyword>
<organism evidence="3 4">
    <name type="scientific">Fervidibacillus albus</name>
    <dbReference type="NCBI Taxonomy" id="2980026"/>
    <lineage>
        <taxon>Bacteria</taxon>
        <taxon>Bacillati</taxon>
        <taxon>Bacillota</taxon>
        <taxon>Bacilli</taxon>
        <taxon>Bacillales</taxon>
        <taxon>Bacillaceae</taxon>
        <taxon>Fervidibacillus</taxon>
    </lineage>
</organism>
<evidence type="ECO:0000259" key="2">
    <source>
        <dbReference type="Pfam" id="PF01882"/>
    </source>
</evidence>